<evidence type="ECO:0000256" key="6">
    <source>
        <dbReference type="ARBA" id="ARBA00022832"/>
    </source>
</evidence>
<evidence type="ECO:0000256" key="4">
    <source>
        <dbReference type="ARBA" id="ARBA00022490"/>
    </source>
</evidence>
<dbReference type="GeneTree" id="ENSGT00940000156197"/>
<keyword evidence="4" id="KW-0963">Cytoplasm</keyword>
<dbReference type="eggNOG" id="KOG2112">
    <property type="taxonomic scope" value="Eukaryota"/>
</dbReference>
<evidence type="ECO:0000256" key="10">
    <source>
        <dbReference type="ARBA" id="ARBA00048656"/>
    </source>
</evidence>
<dbReference type="SUPFAM" id="SSF53474">
    <property type="entry name" value="alpha/beta-Hydrolases"/>
    <property type="match status" value="1"/>
</dbReference>
<dbReference type="PANTHER" id="PTHR10655:SF13">
    <property type="entry name" value="ACYL-PROTEIN THIOESTERASE 2"/>
    <property type="match status" value="1"/>
</dbReference>
<evidence type="ECO:0000256" key="3">
    <source>
        <dbReference type="ARBA" id="ARBA00012423"/>
    </source>
</evidence>
<accession>G1T5V8</accession>
<reference evidence="13" key="2">
    <citation type="submission" date="2025-08" db="UniProtKB">
        <authorList>
            <consortium name="Ensembl"/>
        </authorList>
    </citation>
    <scope>IDENTIFICATION</scope>
    <source>
        <strain evidence="13">Thorbecke</strain>
    </source>
</reference>
<evidence type="ECO:0000256" key="9">
    <source>
        <dbReference type="ARBA" id="ARBA00047337"/>
    </source>
</evidence>
<dbReference type="Gene3D" id="3.40.50.1820">
    <property type="entry name" value="alpha/beta hydrolase"/>
    <property type="match status" value="1"/>
</dbReference>
<evidence type="ECO:0000313" key="14">
    <source>
        <dbReference type="Proteomes" id="UP000001811"/>
    </source>
</evidence>
<sequence length="364" mass="38868">MCGNTMSVPLLTDAATVSGAERETAAVIFLHGLGDTGHSWADALSTIRLPHVKYICPHAPRIPVTLNMKMVMPSWFDLMGLSPDAPEDEAGIKKAAENIKALIEHEMKNGIPANRIVLGGFSQGGALSLYTALTCPHPLAGIVALSCWLPLHRAFPQAANGSAKDLAILQCHGELDPMVPVRFGALTAEKLRSVVTPARVQFKTYPGVMHSSCPQEMAAVLHTADRGVSCWSCQASVLCWLARGFQDAGANSMVGFMGHIPLAAAASWKMSKPSSLPEPCRTRQGRVPGRRPPPPPPPVTPRGWRPDTSPFLSPGPRLTLRVHGLARGWVPDFTLFISCGSSELSEPGKADSLPVHPGLPLPHI</sequence>
<dbReference type="EC" id="3.1.2.22" evidence="3"/>
<dbReference type="GO" id="GO:0052689">
    <property type="term" value="F:carboxylic ester hydrolase activity"/>
    <property type="evidence" value="ECO:0007669"/>
    <property type="project" value="TreeGrafter"/>
</dbReference>
<dbReference type="InParanoid" id="G1T5V8"/>
<evidence type="ECO:0000259" key="12">
    <source>
        <dbReference type="Pfam" id="PF02230"/>
    </source>
</evidence>
<evidence type="ECO:0000256" key="5">
    <source>
        <dbReference type="ARBA" id="ARBA00022801"/>
    </source>
</evidence>
<keyword evidence="6" id="KW-0276">Fatty acid metabolism</keyword>
<name>G1T5V8_RABIT</name>
<protein>
    <recommendedName>
        <fullName evidence="3">palmitoyl-protein hydrolase</fullName>
        <ecNumber evidence="3">3.1.2.22</ecNumber>
    </recommendedName>
    <alternativeName>
        <fullName evidence="8">Palmitoyl-protein hydrolase</fullName>
    </alternativeName>
</protein>
<evidence type="ECO:0000256" key="11">
    <source>
        <dbReference type="SAM" id="MobiDB-lite"/>
    </source>
</evidence>
<feature type="domain" description="Phospholipase/carboxylesterase/thioesterase" evidence="12">
    <location>
        <begin position="13"/>
        <end position="222"/>
    </location>
</feature>
<dbReference type="Pfam" id="PF02230">
    <property type="entry name" value="Abhydrolase_2"/>
    <property type="match status" value="1"/>
</dbReference>
<dbReference type="PANTHER" id="PTHR10655">
    <property type="entry name" value="LYSOPHOSPHOLIPASE-RELATED"/>
    <property type="match status" value="1"/>
</dbReference>
<feature type="region of interest" description="Disordered" evidence="11">
    <location>
        <begin position="345"/>
        <end position="364"/>
    </location>
</feature>
<dbReference type="EMBL" id="AAGW02059823">
    <property type="status" value="NOT_ANNOTATED_CDS"/>
    <property type="molecule type" value="Genomic_DNA"/>
</dbReference>
<feature type="region of interest" description="Disordered" evidence="11">
    <location>
        <begin position="271"/>
        <end position="311"/>
    </location>
</feature>
<reference evidence="13 14" key="1">
    <citation type="journal article" date="2011" name="Nature">
        <title>A high-resolution map of human evolutionary constraint using 29 mammals.</title>
        <authorList>
            <person name="Lindblad-Toh K."/>
            <person name="Garber M."/>
            <person name="Zuk O."/>
            <person name="Lin M.F."/>
            <person name="Parker B.J."/>
            <person name="Washietl S."/>
            <person name="Kheradpour P."/>
            <person name="Ernst J."/>
            <person name="Jordan G."/>
            <person name="Mauceli E."/>
            <person name="Ward L.D."/>
            <person name="Lowe C.B."/>
            <person name="Holloway A.K."/>
            <person name="Clamp M."/>
            <person name="Gnerre S."/>
            <person name="Alfoldi J."/>
            <person name="Beal K."/>
            <person name="Chang J."/>
            <person name="Clawson H."/>
            <person name="Cuff J."/>
            <person name="Di Palma F."/>
            <person name="Fitzgerald S."/>
            <person name="Flicek P."/>
            <person name="Guttman M."/>
            <person name="Hubisz M.J."/>
            <person name="Jaffe D.B."/>
            <person name="Jungreis I."/>
            <person name="Kent W.J."/>
            <person name="Kostka D."/>
            <person name="Lara M."/>
            <person name="Martins A.L."/>
            <person name="Massingham T."/>
            <person name="Moltke I."/>
            <person name="Raney B.J."/>
            <person name="Rasmussen M.D."/>
            <person name="Robinson J."/>
            <person name="Stark A."/>
            <person name="Vilella A.J."/>
            <person name="Wen J."/>
            <person name="Xie X."/>
            <person name="Zody M.C."/>
            <person name="Baldwin J."/>
            <person name="Bloom T."/>
            <person name="Chin C.W."/>
            <person name="Heiman D."/>
            <person name="Nicol R."/>
            <person name="Nusbaum C."/>
            <person name="Young S."/>
            <person name="Wilkinson J."/>
            <person name="Worley K.C."/>
            <person name="Kovar C.L."/>
            <person name="Muzny D.M."/>
            <person name="Gibbs R.A."/>
            <person name="Cree A."/>
            <person name="Dihn H.H."/>
            <person name="Fowler G."/>
            <person name="Jhangiani S."/>
            <person name="Joshi V."/>
            <person name="Lee S."/>
            <person name="Lewis L.R."/>
            <person name="Nazareth L.V."/>
            <person name="Okwuonu G."/>
            <person name="Santibanez J."/>
            <person name="Warren W.C."/>
            <person name="Mardis E.R."/>
            <person name="Weinstock G.M."/>
            <person name="Wilson R.K."/>
            <person name="Delehaunty K."/>
            <person name="Dooling D."/>
            <person name="Fronik C."/>
            <person name="Fulton L."/>
            <person name="Fulton B."/>
            <person name="Graves T."/>
            <person name="Minx P."/>
            <person name="Sodergren E."/>
            <person name="Birney E."/>
            <person name="Margulies E.H."/>
            <person name="Herrero J."/>
            <person name="Green E.D."/>
            <person name="Haussler D."/>
            <person name="Siepel A."/>
            <person name="Goldman N."/>
            <person name="Pollard K.S."/>
            <person name="Pedersen J.S."/>
            <person name="Lander E.S."/>
            <person name="Kellis M."/>
        </authorList>
    </citation>
    <scope>NUCLEOTIDE SEQUENCE [LARGE SCALE GENOMIC DNA]</scope>
    <source>
        <strain evidence="13 14">Thorbecke inbred</strain>
    </source>
</reference>
<dbReference type="STRING" id="9986.ENSOCUP00000011754"/>
<feature type="compositionally biased region" description="Pro residues" evidence="11">
    <location>
        <begin position="290"/>
        <end position="300"/>
    </location>
</feature>
<dbReference type="GO" id="GO:0006631">
    <property type="term" value="P:fatty acid metabolic process"/>
    <property type="evidence" value="ECO:0007669"/>
    <property type="project" value="UniProtKB-KW"/>
</dbReference>
<dbReference type="InterPro" id="IPR029058">
    <property type="entry name" value="AB_hydrolase_fold"/>
</dbReference>
<proteinExistence type="inferred from homology"/>
<dbReference type="EMBL" id="AAGW02059822">
    <property type="status" value="NOT_ANNOTATED_CDS"/>
    <property type="molecule type" value="Genomic_DNA"/>
</dbReference>
<dbReference type="FunFam" id="3.40.50.1820:FF:000010">
    <property type="entry name" value="Acyl-protein thioesterase 2"/>
    <property type="match status" value="1"/>
</dbReference>
<dbReference type="Proteomes" id="UP000001811">
    <property type="component" value="Chromosome 13"/>
</dbReference>
<dbReference type="SMR" id="G1T5V8"/>
<comment type="similarity">
    <text evidence="2">Belongs to the AB hydrolase superfamily. AB hydrolase 2 family.</text>
</comment>
<reference evidence="13" key="3">
    <citation type="submission" date="2025-09" db="UniProtKB">
        <authorList>
            <consortium name="Ensembl"/>
        </authorList>
    </citation>
    <scope>IDENTIFICATION</scope>
    <source>
        <strain evidence="13">Thorbecke</strain>
    </source>
</reference>
<keyword evidence="14" id="KW-1185">Reference proteome</keyword>
<dbReference type="PaxDb" id="9986-ENSOCUP00000011754"/>
<dbReference type="GO" id="GO:0008474">
    <property type="term" value="F:palmitoyl-(protein) hydrolase activity"/>
    <property type="evidence" value="ECO:0007669"/>
    <property type="project" value="UniProtKB-EC"/>
</dbReference>
<dbReference type="InterPro" id="IPR003140">
    <property type="entry name" value="PLipase/COase/thioEstase"/>
</dbReference>
<dbReference type="AlphaFoldDB" id="G1T5V8"/>
<dbReference type="EMBL" id="AAGW02059821">
    <property type="status" value="NOT_ANNOTATED_CDS"/>
    <property type="molecule type" value="Genomic_DNA"/>
</dbReference>
<keyword evidence="7" id="KW-0443">Lipid metabolism</keyword>
<comment type="catalytic activity">
    <reaction evidence="9">
        <text>S-hexadecanoyl-L-cysteinyl-[protein] + H2O = L-cysteinyl-[protein] + hexadecanoate + H(+)</text>
        <dbReference type="Rhea" id="RHEA:19233"/>
        <dbReference type="Rhea" id="RHEA-COMP:10131"/>
        <dbReference type="Rhea" id="RHEA-COMP:11032"/>
        <dbReference type="ChEBI" id="CHEBI:7896"/>
        <dbReference type="ChEBI" id="CHEBI:15377"/>
        <dbReference type="ChEBI" id="CHEBI:15378"/>
        <dbReference type="ChEBI" id="CHEBI:29950"/>
        <dbReference type="ChEBI" id="CHEBI:74151"/>
        <dbReference type="EC" id="3.1.2.22"/>
    </reaction>
</comment>
<dbReference type="Bgee" id="ENSOCUG00000013660">
    <property type="expression patterns" value="Expressed in blood and 18 other cell types or tissues"/>
</dbReference>
<dbReference type="GO" id="GO:0005737">
    <property type="term" value="C:cytoplasm"/>
    <property type="evidence" value="ECO:0007669"/>
    <property type="project" value="UniProtKB-SubCell"/>
</dbReference>
<organism evidence="13 14">
    <name type="scientific">Oryctolagus cuniculus</name>
    <name type="common">Rabbit</name>
    <dbReference type="NCBI Taxonomy" id="9986"/>
    <lineage>
        <taxon>Eukaryota</taxon>
        <taxon>Metazoa</taxon>
        <taxon>Chordata</taxon>
        <taxon>Craniata</taxon>
        <taxon>Vertebrata</taxon>
        <taxon>Euteleostomi</taxon>
        <taxon>Mammalia</taxon>
        <taxon>Eutheria</taxon>
        <taxon>Euarchontoglires</taxon>
        <taxon>Glires</taxon>
        <taxon>Lagomorpha</taxon>
        <taxon>Leporidae</taxon>
        <taxon>Oryctolagus</taxon>
    </lineage>
</organism>
<evidence type="ECO:0000256" key="7">
    <source>
        <dbReference type="ARBA" id="ARBA00023098"/>
    </source>
</evidence>
<dbReference type="InterPro" id="IPR050565">
    <property type="entry name" value="LYPA1-2/EST-like"/>
</dbReference>
<evidence type="ECO:0000256" key="2">
    <source>
        <dbReference type="ARBA" id="ARBA00006499"/>
    </source>
</evidence>
<comment type="subcellular location">
    <subcellularLocation>
        <location evidence="1">Cytoplasm</location>
    </subcellularLocation>
</comment>
<keyword evidence="5" id="KW-0378">Hydrolase</keyword>
<comment type="catalytic activity">
    <reaction evidence="10">
        <text>1-hexadecanoyl-sn-glycero-3-phosphocholine + H2O = sn-glycerol 3-phosphocholine + hexadecanoate + H(+)</text>
        <dbReference type="Rhea" id="RHEA:40435"/>
        <dbReference type="ChEBI" id="CHEBI:7896"/>
        <dbReference type="ChEBI" id="CHEBI:15377"/>
        <dbReference type="ChEBI" id="CHEBI:15378"/>
        <dbReference type="ChEBI" id="CHEBI:16870"/>
        <dbReference type="ChEBI" id="CHEBI:72998"/>
    </reaction>
    <physiologicalReaction direction="left-to-right" evidence="10">
        <dbReference type="Rhea" id="RHEA:40436"/>
    </physiologicalReaction>
</comment>
<gene>
    <name evidence="13" type="primary">LYPLA2</name>
</gene>
<evidence type="ECO:0000256" key="1">
    <source>
        <dbReference type="ARBA" id="ARBA00004496"/>
    </source>
</evidence>
<dbReference type="MEROPS" id="S09.025"/>
<evidence type="ECO:0000256" key="8">
    <source>
        <dbReference type="ARBA" id="ARBA00031195"/>
    </source>
</evidence>
<evidence type="ECO:0000313" key="13">
    <source>
        <dbReference type="Ensembl" id="ENSOCUP00000011754.3"/>
    </source>
</evidence>
<dbReference type="HOGENOM" id="CLU_049413_3_5_1"/>
<dbReference type="FunCoup" id="G1T5V8">
    <property type="interactions" value="1578"/>
</dbReference>
<dbReference type="Ensembl" id="ENSOCUT00000013658.3">
    <property type="protein sequence ID" value="ENSOCUP00000011754.3"/>
    <property type="gene ID" value="ENSOCUG00000013660.3"/>
</dbReference>